<evidence type="ECO:0000256" key="5">
    <source>
        <dbReference type="SAM" id="MobiDB-lite"/>
    </source>
</evidence>
<proteinExistence type="predicted"/>
<keyword evidence="3 6" id="KW-1133">Transmembrane helix</keyword>
<evidence type="ECO:0000313" key="7">
    <source>
        <dbReference type="EMBL" id="MCH4296091.1"/>
    </source>
</evidence>
<sequence length="292" mass="32056">MRWQGRRESSNVEDRRGQQMSVAGGAGRSMLPLLLGLVRTKTGRIILLVGVVVMLVLGQNPLNLIAPQGQQLTSEPADATAYQAEADFVKVILAETEDFWRSQFSKQGMQYREPTLVMFTGATQTKCGVGQAAMGPFYCPPDEKVYIDLSFFRQMKTELKAGGDFAQAYVIAHEVAHHVQNLLDISDKVHRAQQGSSQVEGNKLSVKLELQADCLAGFWGADAQRKGMLERGDFEEAINAAKAIGDDTLQKNATGRVMPEKFTHGSSAERMRWFDTGFNAVSMAACDTFGGR</sequence>
<dbReference type="Proteomes" id="UP001297581">
    <property type="component" value="Unassembled WGS sequence"/>
</dbReference>
<evidence type="ECO:0000256" key="6">
    <source>
        <dbReference type="SAM" id="Phobius"/>
    </source>
</evidence>
<dbReference type="PANTHER" id="PTHR30168">
    <property type="entry name" value="PUTATIVE MEMBRANE PROTEIN YPFJ"/>
    <property type="match status" value="1"/>
</dbReference>
<dbReference type="EMBL" id="JAKUDL010000007">
    <property type="protein sequence ID" value="MCH4296091.1"/>
    <property type="molecule type" value="Genomic_DNA"/>
</dbReference>
<reference evidence="7 8" key="1">
    <citation type="submission" date="2022-02" db="EMBL/GenBank/DDBJ databases">
        <title>The genome sequence of Shewanella sp. 3B26.</title>
        <authorList>
            <person name="Du J."/>
        </authorList>
    </citation>
    <scope>NUCLEOTIDE SEQUENCE [LARGE SCALE GENOMIC DNA]</scope>
    <source>
        <strain evidence="7 8">3B26</strain>
    </source>
</reference>
<dbReference type="PANTHER" id="PTHR30168:SF0">
    <property type="entry name" value="INNER MEMBRANE PROTEIN"/>
    <property type="match status" value="1"/>
</dbReference>
<gene>
    <name evidence="7" type="ORF">MJ923_17415</name>
</gene>
<keyword evidence="8" id="KW-1185">Reference proteome</keyword>
<dbReference type="GO" id="GO:0016020">
    <property type="term" value="C:membrane"/>
    <property type="evidence" value="ECO:0007669"/>
    <property type="project" value="UniProtKB-SubCell"/>
</dbReference>
<evidence type="ECO:0000313" key="8">
    <source>
        <dbReference type="Proteomes" id="UP001297581"/>
    </source>
</evidence>
<keyword evidence="2 6" id="KW-0812">Transmembrane</keyword>
<feature type="compositionally biased region" description="Basic and acidic residues" evidence="5">
    <location>
        <begin position="1"/>
        <end position="17"/>
    </location>
</feature>
<feature type="transmembrane region" description="Helical" evidence="6">
    <location>
        <begin position="45"/>
        <end position="62"/>
    </location>
</feature>
<comment type="subcellular location">
    <subcellularLocation>
        <location evidence="1">Membrane</location>
        <topology evidence="1">Single-pass membrane protein</topology>
    </subcellularLocation>
</comment>
<evidence type="ECO:0000256" key="2">
    <source>
        <dbReference type="ARBA" id="ARBA00022692"/>
    </source>
</evidence>
<dbReference type="Pfam" id="PF04228">
    <property type="entry name" value="Zn_peptidase"/>
    <property type="match status" value="1"/>
</dbReference>
<evidence type="ECO:0000256" key="3">
    <source>
        <dbReference type="ARBA" id="ARBA00022989"/>
    </source>
</evidence>
<accession>A0AAJ1F1E2</accession>
<protein>
    <submittedName>
        <fullName evidence="7">Zinc metallopeptidase</fullName>
    </submittedName>
</protein>
<feature type="region of interest" description="Disordered" evidence="5">
    <location>
        <begin position="1"/>
        <end position="21"/>
    </location>
</feature>
<organism evidence="7 8">
    <name type="scientific">Shewanella zhuhaiensis</name>
    <dbReference type="NCBI Taxonomy" id="2919576"/>
    <lineage>
        <taxon>Bacteria</taxon>
        <taxon>Pseudomonadati</taxon>
        <taxon>Pseudomonadota</taxon>
        <taxon>Gammaproteobacteria</taxon>
        <taxon>Alteromonadales</taxon>
        <taxon>Shewanellaceae</taxon>
        <taxon>Shewanella</taxon>
    </lineage>
</organism>
<dbReference type="RefSeq" id="WP_240592176.1">
    <property type="nucleotide sequence ID" value="NZ_JAKUDL010000007.1"/>
</dbReference>
<dbReference type="AlphaFoldDB" id="A0AAJ1F1E2"/>
<dbReference type="InterPro" id="IPR007343">
    <property type="entry name" value="Uncharacterised_pept_Zn_put"/>
</dbReference>
<evidence type="ECO:0000256" key="1">
    <source>
        <dbReference type="ARBA" id="ARBA00004167"/>
    </source>
</evidence>
<evidence type="ECO:0000256" key="4">
    <source>
        <dbReference type="ARBA" id="ARBA00023136"/>
    </source>
</evidence>
<keyword evidence="4 6" id="KW-0472">Membrane</keyword>
<comment type="caution">
    <text evidence="7">The sequence shown here is derived from an EMBL/GenBank/DDBJ whole genome shotgun (WGS) entry which is preliminary data.</text>
</comment>
<name>A0AAJ1F1E2_9GAMM</name>